<dbReference type="PROSITE" id="PS00141">
    <property type="entry name" value="ASP_PROTEASE"/>
    <property type="match status" value="1"/>
</dbReference>
<reference evidence="2 3" key="1">
    <citation type="submission" date="2019-04" db="EMBL/GenBank/DDBJ databases">
        <title>Azoarcus nasutitermitis sp. nov. isolated from termite nest.</title>
        <authorList>
            <person name="Lin S.-Y."/>
            <person name="Hameed A."/>
            <person name="Hsu Y.-H."/>
            <person name="Young C.-C."/>
        </authorList>
    </citation>
    <scope>NUCLEOTIDE SEQUENCE [LARGE SCALE GENOMIC DNA]</scope>
    <source>
        <strain evidence="2 3">CC-YHH838</strain>
    </source>
</reference>
<dbReference type="AlphaFoldDB" id="A0A4S4AP46"/>
<dbReference type="InterPro" id="IPR021109">
    <property type="entry name" value="Peptidase_aspartic_dom_sf"/>
</dbReference>
<feature type="chain" id="PRO_5020441577" evidence="1">
    <location>
        <begin position="22"/>
        <end position="212"/>
    </location>
</feature>
<keyword evidence="1" id="KW-0732">Signal</keyword>
<dbReference type="EC" id="3.4.23.-" evidence="2"/>
<dbReference type="SUPFAM" id="SSF50630">
    <property type="entry name" value="Acid proteases"/>
    <property type="match status" value="1"/>
</dbReference>
<organism evidence="2 3">
    <name type="scientific">Pseudothauera nasutitermitis</name>
    <dbReference type="NCBI Taxonomy" id="2565930"/>
    <lineage>
        <taxon>Bacteria</taxon>
        <taxon>Pseudomonadati</taxon>
        <taxon>Pseudomonadota</taxon>
        <taxon>Betaproteobacteria</taxon>
        <taxon>Rhodocyclales</taxon>
        <taxon>Zoogloeaceae</taxon>
        <taxon>Pseudothauera</taxon>
    </lineage>
</organism>
<accession>A0A4S4AP46</accession>
<keyword evidence="3" id="KW-1185">Reference proteome</keyword>
<evidence type="ECO:0000313" key="3">
    <source>
        <dbReference type="Proteomes" id="UP000308430"/>
    </source>
</evidence>
<keyword evidence="2" id="KW-0645">Protease</keyword>
<dbReference type="Gene3D" id="2.40.70.10">
    <property type="entry name" value="Acid Proteases"/>
    <property type="match status" value="1"/>
</dbReference>
<comment type="caution">
    <text evidence="2">The sequence shown here is derived from an EMBL/GenBank/DDBJ whole genome shotgun (WGS) entry which is preliminary data.</text>
</comment>
<proteinExistence type="predicted"/>
<protein>
    <submittedName>
        <fullName evidence="2">TIGR02281 family clan AA aspartic protease</fullName>
        <ecNumber evidence="2">3.4.23.-</ecNumber>
    </submittedName>
</protein>
<dbReference type="InterPro" id="IPR011969">
    <property type="entry name" value="Clan_AA_Asp_peptidase_C"/>
</dbReference>
<dbReference type="NCBIfam" id="TIGR02281">
    <property type="entry name" value="clan_AA_DTGA"/>
    <property type="match status" value="1"/>
</dbReference>
<sequence length="212" mass="22558">MRAMLCACWGALTLGAAPALAMDVALVGVFGSRAVLVIDGGTPRTLAVGKRSPEGVLLVSVDGDRAVVEAAGRRDTLRLGERAAWRDGSDEAMSVTLHADSRGHFVTDGHINDVSIRFLVDTGATAVAIGRGDAQRIGVDPTRGEEVHANTANGVVRAWSVRFERIRLGALELRDVEGMVMEHDMSHALLGMSFLRRTQQNHQGGTLTLSAH</sequence>
<dbReference type="GO" id="GO:0004190">
    <property type="term" value="F:aspartic-type endopeptidase activity"/>
    <property type="evidence" value="ECO:0007669"/>
    <property type="project" value="InterPro"/>
</dbReference>
<dbReference type="OrthoDB" id="185963at2"/>
<dbReference type="InterPro" id="IPR001969">
    <property type="entry name" value="Aspartic_peptidase_AS"/>
</dbReference>
<evidence type="ECO:0000313" key="2">
    <source>
        <dbReference type="EMBL" id="THF61439.1"/>
    </source>
</evidence>
<dbReference type="Proteomes" id="UP000308430">
    <property type="component" value="Unassembled WGS sequence"/>
</dbReference>
<evidence type="ECO:0000256" key="1">
    <source>
        <dbReference type="SAM" id="SignalP"/>
    </source>
</evidence>
<feature type="signal peptide" evidence="1">
    <location>
        <begin position="1"/>
        <end position="21"/>
    </location>
</feature>
<name>A0A4S4AP46_9RHOO</name>
<dbReference type="InterPro" id="IPR034122">
    <property type="entry name" value="Retropepsin-like_bacterial"/>
</dbReference>
<gene>
    <name evidence="2" type="ORF">E6C76_20380</name>
</gene>
<dbReference type="Pfam" id="PF13975">
    <property type="entry name" value="gag-asp_proteas"/>
    <property type="match status" value="1"/>
</dbReference>
<dbReference type="GO" id="GO:0006508">
    <property type="term" value="P:proteolysis"/>
    <property type="evidence" value="ECO:0007669"/>
    <property type="project" value="UniProtKB-KW"/>
</dbReference>
<dbReference type="EMBL" id="SSOC01000009">
    <property type="protein sequence ID" value="THF61439.1"/>
    <property type="molecule type" value="Genomic_DNA"/>
</dbReference>
<dbReference type="CDD" id="cd05483">
    <property type="entry name" value="retropepsin_like_bacteria"/>
    <property type="match status" value="1"/>
</dbReference>
<dbReference type="RefSeq" id="WP_136350100.1">
    <property type="nucleotide sequence ID" value="NZ_SSOC01000009.1"/>
</dbReference>
<keyword evidence="2" id="KW-0378">Hydrolase</keyword>